<reference evidence="2 4" key="1">
    <citation type="submission" date="2016-06" db="EMBL/GenBank/DDBJ databases">
        <authorList>
            <person name="Kjaerup R.B."/>
            <person name="Dalgaard T.S."/>
            <person name="Juul-Madsen H.R."/>
        </authorList>
    </citation>
    <scope>NUCLEOTIDE SEQUENCE [LARGE SCALE GENOMIC DNA]</scope>
    <source>
        <strain evidence="2">Orrdi1</strain>
    </source>
</reference>
<evidence type="ECO:0000313" key="4">
    <source>
        <dbReference type="Proteomes" id="UP000078558"/>
    </source>
</evidence>
<feature type="region of interest" description="Disordered" evidence="1">
    <location>
        <begin position="553"/>
        <end position="572"/>
    </location>
</feature>
<evidence type="ECO:0000313" key="2">
    <source>
        <dbReference type="EMBL" id="SBT25606.1"/>
    </source>
</evidence>
<evidence type="ECO:0000256" key="1">
    <source>
        <dbReference type="SAM" id="MobiDB-lite"/>
    </source>
</evidence>
<name>A0A1C3K272_9BURK</name>
<dbReference type="AlphaFoldDB" id="A0A1C3K272"/>
<dbReference type="EMBL" id="FLRC01000021">
    <property type="protein sequence ID" value="SBT25606.1"/>
    <property type="molecule type" value="Genomic_DNA"/>
</dbReference>
<feature type="region of interest" description="Disordered" evidence="1">
    <location>
        <begin position="41"/>
        <end position="128"/>
    </location>
</feature>
<organism evidence="2 4">
    <name type="scientific">Orrella dioscoreae</name>
    <dbReference type="NCBI Taxonomy" id="1851544"/>
    <lineage>
        <taxon>Bacteria</taxon>
        <taxon>Pseudomonadati</taxon>
        <taxon>Pseudomonadota</taxon>
        <taxon>Betaproteobacteria</taxon>
        <taxon>Burkholderiales</taxon>
        <taxon>Alcaligenaceae</taxon>
        <taxon>Orrella</taxon>
    </lineage>
</organism>
<evidence type="ECO:0000313" key="3">
    <source>
        <dbReference type="EMBL" id="SOE47009.1"/>
    </source>
</evidence>
<feature type="compositionally biased region" description="Polar residues" evidence="1">
    <location>
        <begin position="561"/>
        <end position="572"/>
    </location>
</feature>
<dbReference type="KEGG" id="odi:ODI_R0592"/>
<gene>
    <name evidence="2" type="ORF">ODI_03534</name>
    <name evidence="3" type="ORF">ODI_R0592</name>
</gene>
<accession>A0A1C3K272</accession>
<feature type="compositionally biased region" description="Basic and acidic residues" evidence="1">
    <location>
        <begin position="67"/>
        <end position="78"/>
    </location>
</feature>
<reference evidence="3 4" key="2">
    <citation type="submission" date="2017-08" db="EMBL/GenBank/DDBJ databases">
        <authorList>
            <person name="de Groot N.N."/>
        </authorList>
    </citation>
    <scope>NUCLEOTIDE SEQUENCE [LARGE SCALE GENOMIC DNA]</scope>
    <source>
        <strain evidence="3">Orrdi1</strain>
    </source>
</reference>
<sequence length="572" mass="59435">MDASLEKADIEPEQVEDAARKIEAATTASLADVLDIAARTPLPEGGEEAISEFIEGSSRGSTPVRSPSRESVREEHAPEPGPQTPAAHGSGSVSGKRKSRTPPRSVHSAEIQVHEAPRSDSPPPALRLSGEGVARAISGEAPPMHAPLAIRAPRAASSDSLSIRAVPGQQEGMHIVAAVIQDAAESPDFPPAHGDTEAVGRFKRAASLLTAVLRKVGANEEFTHSASKVGASVANVAVRNAAGVLLPTILRQFIGHGVQAAFEATNASSNVRTMVGVGMPAAAVASQALGWMRDRSHGTQTSTSVRSRAIMGLGTLAVGVAGAMTGGTSTAAANMVAFTAYTAWRDLFSNCLLRFVNPAMAEHTTQGYAMDAKHFAIISVLYGIDQALVNRGMTEFASPSGPAAALAGTAAGTVIANAVTRGVINWVGECAEDLMFQSIPAVRSWLNQNAEQGRESHPLQLGLTVEAESAHLKNAAMGPWAVRTGILSMTLGMVAMAERSDVLANNPELSKAVADIIIGATNCVLYEPFANAGSAQPGPRTEDDESLALTVPEVDIPLSQRDPQTIPSTHQA</sequence>
<keyword evidence="4" id="KW-1185">Reference proteome</keyword>
<protein>
    <submittedName>
        <fullName evidence="2">Uncharacterized protein</fullName>
    </submittedName>
</protein>
<dbReference type="EMBL" id="LT907988">
    <property type="protein sequence ID" value="SOE47009.1"/>
    <property type="molecule type" value="Genomic_DNA"/>
</dbReference>
<proteinExistence type="predicted"/>
<dbReference type="Proteomes" id="UP000078558">
    <property type="component" value="Chromosome I"/>
</dbReference>